<keyword evidence="11 23" id="KW-0401">Integrin</keyword>
<evidence type="ECO:0000256" key="11">
    <source>
        <dbReference type="ARBA" id="ARBA00023037"/>
    </source>
</evidence>
<dbReference type="InterPro" id="IPR036465">
    <property type="entry name" value="vWFA_dom_sf"/>
</dbReference>
<dbReference type="PROSITE" id="PS00242">
    <property type="entry name" value="INTEGRIN_ALPHA"/>
    <property type="match status" value="1"/>
</dbReference>
<feature type="non-terminal residue" evidence="25">
    <location>
        <position position="1189"/>
    </location>
</feature>
<dbReference type="InterPro" id="IPR028994">
    <property type="entry name" value="Integrin_alpha_N"/>
</dbReference>
<protein>
    <recommendedName>
        <fullName evidence="17">Integrin alpha-2</fullName>
    </recommendedName>
    <alternativeName>
        <fullName evidence="20">CD49 antigen-like family member B</fullName>
    </alternativeName>
    <alternativeName>
        <fullName evidence="18">Collagen receptor</fullName>
    </alternativeName>
    <alternativeName>
        <fullName evidence="21">Platelet membrane glycoprotein Ia</fullName>
    </alternativeName>
    <alternativeName>
        <fullName evidence="19">VLA-2 subunit alpha</fullName>
    </alternativeName>
</protein>
<evidence type="ECO:0000256" key="4">
    <source>
        <dbReference type="ARBA" id="ARBA00022723"/>
    </source>
</evidence>
<dbReference type="InterPro" id="IPR013519">
    <property type="entry name" value="Int_alpha_beta-p"/>
</dbReference>
<feature type="repeat" description="FG-GAP" evidence="22">
    <location>
        <begin position="486"/>
        <end position="544"/>
    </location>
</feature>
<dbReference type="Pfam" id="PF20805">
    <property type="entry name" value="Integrin_A_Ig_2"/>
    <property type="match status" value="1"/>
</dbReference>
<evidence type="ECO:0000256" key="16">
    <source>
        <dbReference type="ARBA" id="ARBA00063497"/>
    </source>
</evidence>
<evidence type="ECO:0000256" key="21">
    <source>
        <dbReference type="ARBA" id="ARBA00081841"/>
    </source>
</evidence>
<evidence type="ECO:0000256" key="14">
    <source>
        <dbReference type="ARBA" id="ARBA00023170"/>
    </source>
</evidence>
<dbReference type="AlphaFoldDB" id="A0A7K5XRB0"/>
<keyword evidence="4" id="KW-0479">Metal-binding</keyword>
<reference evidence="25 26" key="1">
    <citation type="submission" date="2019-09" db="EMBL/GenBank/DDBJ databases">
        <title>Bird 10,000 Genomes (B10K) Project - Family phase.</title>
        <authorList>
            <person name="Zhang G."/>
        </authorList>
    </citation>
    <scope>NUCLEOTIDE SEQUENCE [LARGE SCALE GENOMIC DNA]</scope>
    <source>
        <strain evidence="25">B10K-DU-012-55</strain>
        <tissue evidence="25">Muscle</tissue>
    </source>
</reference>
<organism evidence="25 26">
    <name type="scientific">Dromas ardeola</name>
    <dbReference type="NCBI Taxonomy" id="458190"/>
    <lineage>
        <taxon>Eukaryota</taxon>
        <taxon>Metazoa</taxon>
        <taxon>Chordata</taxon>
        <taxon>Craniata</taxon>
        <taxon>Vertebrata</taxon>
        <taxon>Euteleostomi</taxon>
        <taxon>Archelosauria</taxon>
        <taxon>Archosauria</taxon>
        <taxon>Dinosauria</taxon>
        <taxon>Saurischia</taxon>
        <taxon>Theropoda</taxon>
        <taxon>Coelurosauria</taxon>
        <taxon>Aves</taxon>
        <taxon>Neognathae</taxon>
        <taxon>Neoaves</taxon>
        <taxon>Charadriiformes</taxon>
        <taxon>Dromadidae</taxon>
        <taxon>Dromas</taxon>
    </lineage>
</organism>
<evidence type="ECO:0000256" key="20">
    <source>
        <dbReference type="ARBA" id="ARBA00080513"/>
    </source>
</evidence>
<comment type="caution">
    <text evidence="25">The sequence shown here is derived from an EMBL/GenBank/DDBJ whole genome shotgun (WGS) entry which is preliminary data.</text>
</comment>
<dbReference type="FunFam" id="3.40.50.410:FF:000012">
    <property type="entry name" value="Integrin, alpha 10"/>
    <property type="match status" value="1"/>
</dbReference>
<keyword evidence="14 23" id="KW-0675">Receptor</keyword>
<dbReference type="Pfam" id="PF01839">
    <property type="entry name" value="FG-GAP"/>
    <property type="match status" value="2"/>
</dbReference>
<evidence type="ECO:0000256" key="6">
    <source>
        <dbReference type="ARBA" id="ARBA00022737"/>
    </source>
</evidence>
<feature type="chain" id="PRO_5029943587" description="Integrin alpha-2" evidence="23">
    <location>
        <begin position="22"/>
        <end position="1189"/>
    </location>
</feature>
<feature type="signal peptide" evidence="23">
    <location>
        <begin position="1"/>
        <end position="21"/>
    </location>
</feature>
<dbReference type="Gene3D" id="2.60.40.1460">
    <property type="entry name" value="Integrin domains. Chain A, domain 2"/>
    <property type="match status" value="1"/>
</dbReference>
<dbReference type="InterPro" id="IPR002035">
    <property type="entry name" value="VWF_A"/>
</dbReference>
<dbReference type="InterPro" id="IPR018184">
    <property type="entry name" value="Integrin_alpha_C_CS"/>
</dbReference>
<dbReference type="Gene3D" id="2.60.40.1530">
    <property type="entry name" value="ntegrin, alpha v. Chain A, domain 4"/>
    <property type="match status" value="1"/>
</dbReference>
<evidence type="ECO:0000313" key="25">
    <source>
        <dbReference type="EMBL" id="NWU55504.1"/>
    </source>
</evidence>
<dbReference type="Pfam" id="PF20806">
    <property type="entry name" value="Integrin_A_Ig_3"/>
    <property type="match status" value="1"/>
</dbReference>
<dbReference type="PANTHER" id="PTHR23220">
    <property type="entry name" value="INTEGRIN ALPHA"/>
    <property type="match status" value="1"/>
</dbReference>
<gene>
    <name evidence="25" type="primary">Itga2</name>
    <name evidence="25" type="ORF">DROARD_R09767</name>
</gene>
<dbReference type="InterPro" id="IPR032695">
    <property type="entry name" value="Integrin_dom_sf"/>
</dbReference>
<dbReference type="Pfam" id="PF00357">
    <property type="entry name" value="Integrin_alpha"/>
    <property type="match status" value="1"/>
</dbReference>
<evidence type="ECO:0000256" key="8">
    <source>
        <dbReference type="ARBA" id="ARBA00022842"/>
    </source>
</evidence>
<keyword evidence="10 23" id="KW-1133">Transmembrane helix</keyword>
<dbReference type="GO" id="GO:0007229">
    <property type="term" value="P:integrin-mediated signaling pathway"/>
    <property type="evidence" value="ECO:0007669"/>
    <property type="project" value="UniProtKB-KW"/>
</dbReference>
<dbReference type="PRINTS" id="PR00453">
    <property type="entry name" value="VWFADOMAIN"/>
</dbReference>
<dbReference type="GO" id="GO:0007160">
    <property type="term" value="P:cell-matrix adhesion"/>
    <property type="evidence" value="ECO:0007669"/>
    <property type="project" value="TreeGrafter"/>
</dbReference>
<comment type="subunit">
    <text evidence="16">Heterodimer of an alpha and a beta subunit. Alpha-2 associates with beta-1. Interacts with HPS5 and RAB21.</text>
</comment>
<evidence type="ECO:0000256" key="17">
    <source>
        <dbReference type="ARBA" id="ARBA00068415"/>
    </source>
</evidence>
<evidence type="ECO:0000256" key="3">
    <source>
        <dbReference type="ARBA" id="ARBA00022692"/>
    </source>
</evidence>
<accession>A0A7K5XRB0</accession>
<dbReference type="Gene3D" id="1.20.5.930">
    <property type="entry name" value="Bicelle-embedded integrin alpha(iib) transmembrane segment"/>
    <property type="match status" value="1"/>
</dbReference>
<feature type="non-terminal residue" evidence="25">
    <location>
        <position position="1"/>
    </location>
</feature>
<dbReference type="GO" id="GO:0009897">
    <property type="term" value="C:external side of plasma membrane"/>
    <property type="evidence" value="ECO:0007669"/>
    <property type="project" value="TreeGrafter"/>
</dbReference>
<dbReference type="Pfam" id="PF00092">
    <property type="entry name" value="VWA"/>
    <property type="match status" value="1"/>
</dbReference>
<feature type="domain" description="VWFA" evidence="24">
    <location>
        <begin position="166"/>
        <end position="353"/>
    </location>
</feature>
<evidence type="ECO:0000256" key="19">
    <source>
        <dbReference type="ARBA" id="ARBA00078914"/>
    </source>
</evidence>
<evidence type="ECO:0000256" key="7">
    <source>
        <dbReference type="ARBA" id="ARBA00022837"/>
    </source>
</evidence>
<keyword evidence="5 23" id="KW-0732">Signal</keyword>
<dbReference type="Gene3D" id="2.130.10.130">
    <property type="entry name" value="Integrin alpha, N-terminal"/>
    <property type="match status" value="2"/>
</dbReference>
<dbReference type="Proteomes" id="UP000586671">
    <property type="component" value="Unassembled WGS sequence"/>
</dbReference>
<dbReference type="SUPFAM" id="SSF53300">
    <property type="entry name" value="vWA-like"/>
    <property type="match status" value="1"/>
</dbReference>
<dbReference type="PRINTS" id="PR01185">
    <property type="entry name" value="INTEGRINA"/>
</dbReference>
<evidence type="ECO:0000256" key="12">
    <source>
        <dbReference type="ARBA" id="ARBA00023136"/>
    </source>
</evidence>
<feature type="repeat" description="FG-GAP" evidence="22">
    <location>
        <begin position="607"/>
        <end position="669"/>
    </location>
</feature>
<evidence type="ECO:0000256" key="18">
    <source>
        <dbReference type="ARBA" id="ARBA00077193"/>
    </source>
</evidence>
<keyword evidence="15" id="KW-0325">Glycoprotein</keyword>
<dbReference type="InterPro" id="IPR013517">
    <property type="entry name" value="FG-GAP"/>
</dbReference>
<dbReference type="PROSITE" id="PS50234">
    <property type="entry name" value="VWFA"/>
    <property type="match status" value="1"/>
</dbReference>
<evidence type="ECO:0000256" key="15">
    <source>
        <dbReference type="ARBA" id="ARBA00023180"/>
    </source>
</evidence>
<sequence length="1189" mass="131441">IASLTIIIFLLTGILRNCCEAYNVGLLEAKIFSGPSREQFGYSVQQFINEQGKWLLVGSPWSGYPANRTGDIYACPVGTSKTTCKKLNLQALINIPNVTEIKEDMNLGLTLIQNSKTGGFLTCGPLWAQQCGSQYYATGVCSEISPSFQILRSFSPAVQKCSSVIDIVVVCDESNSIYPWDAVRAFLKKFVQGLDIGLNKTQVGLIQYANDPRVVFNLNTYQTKEEVVKAMEGTFQKGGDLTNTFKAIDNARQYAFSPESGGRPTATKVMVVVTDGESHDGSNLKTVIGKCNEDNITRFGIAVLGYLIRHELDTKNLIKEIKGIASHPTDKYFFNVSSEAALLEEAGTLGERIFSIEGTDQGDTFQMEMSQVGFSAYYSHKKDVLLLGAVGAYDWSGTVVQESSESTTTFPSHVFEKILQDRNHSSYLGYSVAVLLTQSSVYFVAGAPRSNYTGRVVVYDVDSDGNITIVQSQRGEQACIFWSRMQILQASIGSYFGSVVCSVDVDRDSVTDVLLVGAPMFMNDLKKEEGRVYMFSITKGILDQRELLEGPQGSENTRFGSAIAALADIDLDGCNDVVIGAPLENQNSGAIYIYNGFQKTIRTKYSQKILGSDSAFGQRLQFFGRSVDGHRDLDDDDITDVSVGADGNVVLLWSRSIANVSIIASFKPEKISLLNKNTEITVKICFQATFRPVKRNNQVAIKYNATLDADLQSSRVTSRGLFKENNERYMQRDLVVRHEESCVHDIFSVQEPSDAVNSLSLRIDIGLANPGSSPVLDIYSPAAVAYSIPFVKDCGEDELCICDLVLNVQRKADDGKQQFVVSSKNRRLTFNVKLRNKKENAYNTRIQATFSDNLFFASSSLPSDGTEVSCQTGTAQSTVICQISYPVFRTGQQVSFDISFDFNLKNLQNVAVLSFRALSESKEEQELDNQVSLSIPLRYDAEIHFTRLANINFYEVYSGHNIPSTVNNFEDIGPAFNFSVKITTGSIPVKMASVKIYLPELTSKDNPLMYITAVTTDQARGVTCQAQINPLQIGKRPYTASFTQENFRASKELNCKNVKCSTIACKLEDVTLKGEYFVNVSTRIWNGTFVALTFQTLQLSAEAKIDTHNPELFIIGENTLTIPVTIMKPDEKAEIPVGVVIGSILAGLLLLLVLVAVLWKLGFFKRQYEKMTQDIEDVDEITELTKDKD</sequence>
<dbReference type="PANTHER" id="PTHR23220:SF23">
    <property type="entry name" value="INTEGRIN ALPHA-2"/>
    <property type="match status" value="1"/>
</dbReference>
<dbReference type="SMART" id="SM00191">
    <property type="entry name" value="Int_alpha"/>
    <property type="match status" value="5"/>
</dbReference>
<dbReference type="FunFam" id="2.130.10.130:FF:000008">
    <property type="entry name" value="Integrin subunit alpha 2"/>
    <property type="match status" value="1"/>
</dbReference>
<comment type="similarity">
    <text evidence="2 23">Belongs to the integrin alpha chain family.</text>
</comment>
<evidence type="ECO:0000256" key="10">
    <source>
        <dbReference type="ARBA" id="ARBA00022989"/>
    </source>
</evidence>
<dbReference type="GO" id="GO:0046872">
    <property type="term" value="F:metal ion binding"/>
    <property type="evidence" value="ECO:0007669"/>
    <property type="project" value="UniProtKB-KW"/>
</dbReference>
<keyword evidence="8" id="KW-0460">Magnesium</keyword>
<evidence type="ECO:0000256" key="23">
    <source>
        <dbReference type="RuleBase" id="RU003762"/>
    </source>
</evidence>
<dbReference type="Gene3D" id="2.60.40.1510">
    <property type="entry name" value="ntegrin, alpha v. Chain A, domain 3"/>
    <property type="match status" value="1"/>
</dbReference>
<keyword evidence="6" id="KW-0677">Repeat</keyword>
<feature type="repeat" description="FG-GAP" evidence="22">
    <location>
        <begin position="358"/>
        <end position="411"/>
    </location>
</feature>
<dbReference type="InterPro" id="IPR048286">
    <property type="entry name" value="Integrin_alpha_Ig-like_3"/>
</dbReference>
<proteinExistence type="inferred from homology"/>
<dbReference type="Gene3D" id="3.40.50.410">
    <property type="entry name" value="von Willebrand factor, type A domain"/>
    <property type="match status" value="1"/>
</dbReference>
<name>A0A7K5XRB0_9CHAR</name>
<evidence type="ECO:0000256" key="13">
    <source>
        <dbReference type="ARBA" id="ARBA00023157"/>
    </source>
</evidence>
<dbReference type="InterPro" id="IPR000413">
    <property type="entry name" value="Integrin_alpha"/>
</dbReference>
<keyword evidence="7" id="KW-0106">Calcium</keyword>
<dbReference type="SUPFAM" id="SSF69318">
    <property type="entry name" value="Integrin alpha N-terminal domain"/>
    <property type="match status" value="1"/>
</dbReference>
<evidence type="ECO:0000256" key="1">
    <source>
        <dbReference type="ARBA" id="ARBA00004479"/>
    </source>
</evidence>
<keyword evidence="12 23" id="KW-0472">Membrane</keyword>
<comment type="subcellular location">
    <subcellularLocation>
        <location evidence="1 23">Membrane</location>
        <topology evidence="1 23">Single-pass type I membrane protein</topology>
    </subcellularLocation>
</comment>
<feature type="transmembrane region" description="Helical" evidence="23">
    <location>
        <begin position="1135"/>
        <end position="1161"/>
    </location>
</feature>
<keyword evidence="9 23" id="KW-0130">Cell adhesion</keyword>
<dbReference type="SUPFAM" id="SSF69179">
    <property type="entry name" value="Integrin domains"/>
    <property type="match status" value="3"/>
</dbReference>
<evidence type="ECO:0000256" key="9">
    <source>
        <dbReference type="ARBA" id="ARBA00022889"/>
    </source>
</evidence>
<keyword evidence="13" id="KW-1015">Disulfide bond</keyword>
<feature type="repeat" description="FG-GAP" evidence="22">
    <location>
        <begin position="545"/>
        <end position="603"/>
    </location>
</feature>
<dbReference type="GO" id="GO:0033627">
    <property type="term" value="P:cell adhesion mediated by integrin"/>
    <property type="evidence" value="ECO:0007669"/>
    <property type="project" value="TreeGrafter"/>
</dbReference>
<dbReference type="SMART" id="SM00327">
    <property type="entry name" value="VWA"/>
    <property type="match status" value="1"/>
</dbReference>
<evidence type="ECO:0000256" key="5">
    <source>
        <dbReference type="ARBA" id="ARBA00022729"/>
    </source>
</evidence>
<feature type="repeat" description="FG-GAP" evidence="22">
    <location>
        <begin position="26"/>
        <end position="84"/>
    </location>
</feature>
<dbReference type="EMBL" id="VYZM01016398">
    <property type="protein sequence ID" value="NWU55504.1"/>
    <property type="molecule type" value="Genomic_DNA"/>
</dbReference>
<evidence type="ECO:0000259" key="24">
    <source>
        <dbReference type="PROSITE" id="PS50234"/>
    </source>
</evidence>
<keyword evidence="26" id="KW-1185">Reference proteome</keyword>
<dbReference type="GO" id="GO:0005178">
    <property type="term" value="F:integrin binding"/>
    <property type="evidence" value="ECO:0007669"/>
    <property type="project" value="TreeGrafter"/>
</dbReference>
<keyword evidence="3 23" id="KW-0812">Transmembrane</keyword>
<dbReference type="PROSITE" id="PS51470">
    <property type="entry name" value="FG_GAP"/>
    <property type="match status" value="5"/>
</dbReference>
<dbReference type="GO" id="GO:0098609">
    <property type="term" value="P:cell-cell adhesion"/>
    <property type="evidence" value="ECO:0007669"/>
    <property type="project" value="TreeGrafter"/>
</dbReference>
<evidence type="ECO:0000313" key="26">
    <source>
        <dbReference type="Proteomes" id="UP000586671"/>
    </source>
</evidence>
<evidence type="ECO:0000256" key="22">
    <source>
        <dbReference type="PROSITE-ProRule" id="PRU00803"/>
    </source>
</evidence>
<dbReference type="GO" id="GO:0008305">
    <property type="term" value="C:integrin complex"/>
    <property type="evidence" value="ECO:0007669"/>
    <property type="project" value="InterPro"/>
</dbReference>
<dbReference type="InterPro" id="IPR048285">
    <property type="entry name" value="Integrin_alpha_Ig-like_2"/>
</dbReference>
<evidence type="ECO:0000256" key="2">
    <source>
        <dbReference type="ARBA" id="ARBA00008054"/>
    </source>
</evidence>